<organism evidence="7 8">
    <name type="scientific">Pinctada imbricata</name>
    <name type="common">Atlantic pearl-oyster</name>
    <name type="synonym">Pinctada martensii</name>
    <dbReference type="NCBI Taxonomy" id="66713"/>
    <lineage>
        <taxon>Eukaryota</taxon>
        <taxon>Metazoa</taxon>
        <taxon>Spiralia</taxon>
        <taxon>Lophotrochozoa</taxon>
        <taxon>Mollusca</taxon>
        <taxon>Bivalvia</taxon>
        <taxon>Autobranchia</taxon>
        <taxon>Pteriomorphia</taxon>
        <taxon>Pterioida</taxon>
        <taxon>Pterioidea</taxon>
        <taxon>Pteriidae</taxon>
        <taxon>Pinctada</taxon>
    </lineage>
</organism>
<proteinExistence type="inferred from homology"/>
<comment type="similarity">
    <text evidence="1 4">Belongs to the thiolase-like superfamily. Beta-ketoacyl-ACP synthases family.</text>
</comment>
<evidence type="ECO:0000256" key="4">
    <source>
        <dbReference type="RuleBase" id="RU003694"/>
    </source>
</evidence>
<dbReference type="GO" id="GO:0006633">
    <property type="term" value="P:fatty acid biosynthetic process"/>
    <property type="evidence" value="ECO:0007669"/>
    <property type="project" value="TreeGrafter"/>
</dbReference>
<feature type="region of interest" description="Disordered" evidence="5">
    <location>
        <begin position="1"/>
        <end position="20"/>
    </location>
</feature>
<dbReference type="Proteomes" id="UP001186944">
    <property type="component" value="Unassembled WGS sequence"/>
</dbReference>
<dbReference type="GO" id="GO:0005739">
    <property type="term" value="C:mitochondrion"/>
    <property type="evidence" value="ECO:0007669"/>
    <property type="project" value="TreeGrafter"/>
</dbReference>
<dbReference type="AlphaFoldDB" id="A0AA88XG90"/>
<dbReference type="InterPro" id="IPR020841">
    <property type="entry name" value="PKS_Beta-ketoAc_synthase_dom"/>
</dbReference>
<feature type="domain" description="Ketosynthase family 3 (KS3)" evidence="6">
    <location>
        <begin position="1"/>
        <end position="211"/>
    </location>
</feature>
<dbReference type="InterPro" id="IPR000794">
    <property type="entry name" value="Beta-ketoacyl_synthase"/>
</dbReference>
<name>A0AA88XG90_PINIB</name>
<dbReference type="SUPFAM" id="SSF53901">
    <property type="entry name" value="Thiolase-like"/>
    <property type="match status" value="1"/>
</dbReference>
<dbReference type="InterPro" id="IPR016039">
    <property type="entry name" value="Thiolase-like"/>
</dbReference>
<dbReference type="EC" id="2.3.1.41" evidence="2"/>
<evidence type="ECO:0000313" key="8">
    <source>
        <dbReference type="Proteomes" id="UP001186944"/>
    </source>
</evidence>
<dbReference type="FunFam" id="3.40.47.10:FF:000015">
    <property type="entry name" value="3-oxoacyl-[acyl-carrier-protein] synthase, mitochondrial"/>
    <property type="match status" value="1"/>
</dbReference>
<accession>A0AA88XG90</accession>
<keyword evidence="3 4" id="KW-0808">Transferase</keyword>
<gene>
    <name evidence="7" type="ORF">FSP39_022076</name>
</gene>
<sequence>MRALCTKYNEDPTSASRPFDKERDGFVMSEGAGILVLEELSHAKRRNANIYAEILGYGLSGDAHHITAPREDGDGAYRCMGAAISDSGVRLSDIGYINAHATSTPLGDRAESMAISRLFADSKRLPLVSSTKGALGHLLGAAGSVETAITVMACKEGIIPPTINLHDPDTGVHLNYVPLKARQWDSVDGRRTALTNSFGFGGTNGSLCIQYSDDLTK</sequence>
<evidence type="ECO:0000313" key="7">
    <source>
        <dbReference type="EMBL" id="KAK3084958.1"/>
    </source>
</evidence>
<dbReference type="InterPro" id="IPR014030">
    <property type="entry name" value="Ketoacyl_synth_N"/>
</dbReference>
<dbReference type="Pfam" id="PF00109">
    <property type="entry name" value="ketoacyl-synt"/>
    <property type="match status" value="1"/>
</dbReference>
<dbReference type="GO" id="GO:0004315">
    <property type="term" value="F:3-oxoacyl-[acyl-carrier-protein] synthase activity"/>
    <property type="evidence" value="ECO:0007669"/>
    <property type="project" value="UniProtKB-EC"/>
</dbReference>
<dbReference type="CDD" id="cd00834">
    <property type="entry name" value="KAS_I_II"/>
    <property type="match status" value="1"/>
</dbReference>
<evidence type="ECO:0000256" key="2">
    <source>
        <dbReference type="ARBA" id="ARBA00013191"/>
    </source>
</evidence>
<dbReference type="SMART" id="SM00825">
    <property type="entry name" value="PKS_KS"/>
    <property type="match status" value="1"/>
</dbReference>
<dbReference type="EMBL" id="VSWD01000013">
    <property type="protein sequence ID" value="KAK3084958.1"/>
    <property type="molecule type" value="Genomic_DNA"/>
</dbReference>
<dbReference type="Pfam" id="PF02801">
    <property type="entry name" value="Ketoacyl-synt_C"/>
    <property type="match status" value="1"/>
</dbReference>
<comment type="caution">
    <text evidence="7">The sequence shown here is derived from an EMBL/GenBank/DDBJ whole genome shotgun (WGS) entry which is preliminary data.</text>
</comment>
<dbReference type="PROSITE" id="PS52004">
    <property type="entry name" value="KS3_2"/>
    <property type="match status" value="1"/>
</dbReference>
<dbReference type="PANTHER" id="PTHR11712">
    <property type="entry name" value="POLYKETIDE SYNTHASE-RELATED"/>
    <property type="match status" value="1"/>
</dbReference>
<evidence type="ECO:0000256" key="3">
    <source>
        <dbReference type="ARBA" id="ARBA00022679"/>
    </source>
</evidence>
<dbReference type="InterPro" id="IPR014031">
    <property type="entry name" value="Ketoacyl_synth_C"/>
</dbReference>
<evidence type="ECO:0000256" key="5">
    <source>
        <dbReference type="SAM" id="MobiDB-lite"/>
    </source>
</evidence>
<reference evidence="7" key="1">
    <citation type="submission" date="2019-08" db="EMBL/GenBank/DDBJ databases">
        <title>The improved chromosome-level genome for the pearl oyster Pinctada fucata martensii using PacBio sequencing and Hi-C.</title>
        <authorList>
            <person name="Zheng Z."/>
        </authorList>
    </citation>
    <scope>NUCLEOTIDE SEQUENCE</scope>
    <source>
        <strain evidence="7">ZZ-2019</strain>
        <tissue evidence="7">Adductor muscle</tissue>
    </source>
</reference>
<evidence type="ECO:0000259" key="6">
    <source>
        <dbReference type="PROSITE" id="PS52004"/>
    </source>
</evidence>
<protein>
    <recommendedName>
        <fullName evidence="2">beta-ketoacyl-[acyl-carrier-protein] synthase I</fullName>
        <ecNumber evidence="2">2.3.1.41</ecNumber>
    </recommendedName>
</protein>
<evidence type="ECO:0000256" key="1">
    <source>
        <dbReference type="ARBA" id="ARBA00008467"/>
    </source>
</evidence>
<keyword evidence="8" id="KW-1185">Reference proteome</keyword>
<dbReference type="Gene3D" id="3.40.47.10">
    <property type="match status" value="1"/>
</dbReference>
<dbReference type="PANTHER" id="PTHR11712:SF336">
    <property type="entry name" value="3-OXOACYL-[ACYL-CARRIER-PROTEIN] SYNTHASE, MITOCHONDRIAL"/>
    <property type="match status" value="1"/>
</dbReference>